<keyword evidence="3" id="KW-1185">Reference proteome</keyword>
<keyword evidence="1" id="KW-0175">Coiled coil</keyword>
<dbReference type="EMBL" id="CAJJDM010000020">
    <property type="protein sequence ID" value="CAD8054559.1"/>
    <property type="molecule type" value="Genomic_DNA"/>
</dbReference>
<proteinExistence type="predicted"/>
<organism evidence="2 3">
    <name type="scientific">Paramecium primaurelia</name>
    <dbReference type="NCBI Taxonomy" id="5886"/>
    <lineage>
        <taxon>Eukaryota</taxon>
        <taxon>Sar</taxon>
        <taxon>Alveolata</taxon>
        <taxon>Ciliophora</taxon>
        <taxon>Intramacronucleata</taxon>
        <taxon>Oligohymenophorea</taxon>
        <taxon>Peniculida</taxon>
        <taxon>Parameciidae</taxon>
        <taxon>Paramecium</taxon>
    </lineage>
</organism>
<accession>A0A8S1KH96</accession>
<dbReference type="AlphaFoldDB" id="A0A8S1KH96"/>
<feature type="coiled-coil region" evidence="1">
    <location>
        <begin position="24"/>
        <end position="61"/>
    </location>
</feature>
<sequence length="133" mass="16143">MIQEQEEVFNNYKNDEITIQEGLLRAVRDLKNMYKKELKRIKKTKQLKQLSESELREQTQKIYYYYEQLLEQKEKCKQNQQSDLYDQVILSIETTEKQNYMIKTLKGKHYLCQCHQMAFLTNQELGGHLRTLK</sequence>
<reference evidence="2" key="1">
    <citation type="submission" date="2021-01" db="EMBL/GenBank/DDBJ databases">
        <authorList>
            <consortium name="Genoscope - CEA"/>
            <person name="William W."/>
        </authorList>
    </citation>
    <scope>NUCLEOTIDE SEQUENCE</scope>
</reference>
<protein>
    <submittedName>
        <fullName evidence="2">Uncharacterized protein</fullName>
    </submittedName>
</protein>
<dbReference type="Proteomes" id="UP000688137">
    <property type="component" value="Unassembled WGS sequence"/>
</dbReference>
<evidence type="ECO:0000256" key="1">
    <source>
        <dbReference type="SAM" id="Coils"/>
    </source>
</evidence>
<name>A0A8S1KH96_PARPR</name>
<comment type="caution">
    <text evidence="2">The sequence shown here is derived from an EMBL/GenBank/DDBJ whole genome shotgun (WGS) entry which is preliminary data.</text>
</comment>
<evidence type="ECO:0000313" key="3">
    <source>
        <dbReference type="Proteomes" id="UP000688137"/>
    </source>
</evidence>
<gene>
    <name evidence="2" type="ORF">PPRIM_AZ9-3.1.T0220090</name>
</gene>
<evidence type="ECO:0000313" key="2">
    <source>
        <dbReference type="EMBL" id="CAD8054559.1"/>
    </source>
</evidence>